<dbReference type="GO" id="GO:0005789">
    <property type="term" value="C:endoplasmic reticulum membrane"/>
    <property type="evidence" value="ECO:0007669"/>
    <property type="project" value="UniProtKB-SubCell"/>
</dbReference>
<accession>A0A2T0FI99</accession>
<evidence type="ECO:0000256" key="9">
    <source>
        <dbReference type="ARBA" id="ARBA00023002"/>
    </source>
</evidence>
<comment type="similarity">
    <text evidence="14">In the N-terminal section; belongs to the flavodoxin family.</text>
</comment>
<keyword evidence="14" id="KW-0496">Mitochondrion</keyword>
<dbReference type="InterPro" id="IPR039261">
    <property type="entry name" value="FNR_nucleotide-bd"/>
</dbReference>
<feature type="binding site" evidence="14">
    <location>
        <position position="666"/>
    </location>
    <ligand>
        <name>NADP(+)</name>
        <dbReference type="ChEBI" id="CHEBI:58349"/>
    </ligand>
</feature>
<evidence type="ECO:0000256" key="14">
    <source>
        <dbReference type="HAMAP-Rule" id="MF_03212"/>
    </source>
</evidence>
<feature type="binding site" evidence="14">
    <location>
        <position position="296"/>
    </location>
    <ligand>
        <name>NADP(+)</name>
        <dbReference type="ChEBI" id="CHEBI:58349"/>
    </ligand>
</feature>
<dbReference type="PROSITE" id="PS51384">
    <property type="entry name" value="FAD_FR"/>
    <property type="match status" value="1"/>
</dbReference>
<dbReference type="SUPFAM" id="SSF63380">
    <property type="entry name" value="Riboflavin synthase domain-like"/>
    <property type="match status" value="1"/>
</dbReference>
<feature type="domain" description="Flavodoxin-like" evidence="16">
    <location>
        <begin position="68"/>
        <end position="221"/>
    </location>
</feature>
<dbReference type="InterPro" id="IPR001094">
    <property type="entry name" value="Flavdoxin-like"/>
</dbReference>
<keyword evidence="7 14" id="KW-0752">Steroid biosynthesis</keyword>
<reference evidence="18 19" key="1">
    <citation type="submission" date="2017-04" db="EMBL/GenBank/DDBJ databases">
        <title>Genome sequencing of [Candida] sorbophila.</title>
        <authorList>
            <person name="Ahn J.O."/>
        </authorList>
    </citation>
    <scope>NUCLEOTIDE SEQUENCE [LARGE SCALE GENOMIC DNA]</scope>
    <source>
        <strain evidence="18 19">DS02</strain>
    </source>
</reference>
<evidence type="ECO:0000256" key="7">
    <source>
        <dbReference type="ARBA" id="ARBA00022955"/>
    </source>
</evidence>
<keyword evidence="2 14" id="KW-0288">FMN</keyword>
<keyword evidence="14" id="KW-1000">Mitochondrion outer membrane</keyword>
<dbReference type="Pfam" id="PF00258">
    <property type="entry name" value="Flavodoxin_1"/>
    <property type="match status" value="1"/>
</dbReference>
<dbReference type="RefSeq" id="XP_024664667.1">
    <property type="nucleotide sequence ID" value="XM_024808899.1"/>
</dbReference>
<keyword evidence="13 14" id="KW-0753">Steroid metabolism</keyword>
<feature type="binding site" evidence="14">
    <location>
        <begin position="470"/>
        <end position="472"/>
    </location>
    <ligand>
        <name>FAD</name>
        <dbReference type="ChEBI" id="CHEBI:57692"/>
    </ligand>
</feature>
<evidence type="ECO:0000259" key="16">
    <source>
        <dbReference type="PROSITE" id="PS50902"/>
    </source>
</evidence>
<evidence type="ECO:0000256" key="5">
    <source>
        <dbReference type="ARBA" id="ARBA00022827"/>
    </source>
</evidence>
<comment type="cofactor">
    <cofactor evidence="14">
        <name>FAD</name>
        <dbReference type="ChEBI" id="CHEBI:57692"/>
    </cofactor>
    <text evidence="14">Binds 1 FAD per monomer.</text>
</comment>
<keyword evidence="6 14" id="KW-0521">NADP</keyword>
<dbReference type="EMBL" id="NDIQ01000021">
    <property type="protein sequence ID" value="PRT54722.1"/>
    <property type="molecule type" value="Genomic_DNA"/>
</dbReference>
<dbReference type="PANTHER" id="PTHR19384:SF17">
    <property type="entry name" value="NADPH--CYTOCHROME P450 REDUCTASE"/>
    <property type="match status" value="1"/>
</dbReference>
<keyword evidence="12 14" id="KW-1207">Sterol metabolism</keyword>
<feature type="domain" description="FAD-binding FR-type" evidence="17">
    <location>
        <begin position="277"/>
        <end position="537"/>
    </location>
</feature>
<evidence type="ECO:0000256" key="15">
    <source>
        <dbReference type="PIRNR" id="PIRNR000208"/>
    </source>
</evidence>
<dbReference type="Gene3D" id="3.40.50.80">
    <property type="entry name" value="Nucleotide-binding domain of ferredoxin-NADP reductase (FNR) module"/>
    <property type="match status" value="1"/>
</dbReference>
<feature type="binding site" evidence="14">
    <location>
        <begin position="169"/>
        <end position="178"/>
    </location>
    <ligand>
        <name>FMN</name>
        <dbReference type="ChEBI" id="CHEBI:58210"/>
    </ligand>
</feature>
<comment type="caution">
    <text evidence="14">Lacks conserved residue(s) required for the propagation of feature annotation.</text>
</comment>
<dbReference type="PRINTS" id="PR00371">
    <property type="entry name" value="FPNCR"/>
</dbReference>
<organism evidence="18 19">
    <name type="scientific">Wickerhamiella sorbophila</name>
    <dbReference type="NCBI Taxonomy" id="45607"/>
    <lineage>
        <taxon>Eukaryota</taxon>
        <taxon>Fungi</taxon>
        <taxon>Dikarya</taxon>
        <taxon>Ascomycota</taxon>
        <taxon>Saccharomycotina</taxon>
        <taxon>Dipodascomycetes</taxon>
        <taxon>Dipodascales</taxon>
        <taxon>Trichomonascaceae</taxon>
        <taxon>Wickerhamiella</taxon>
    </lineage>
</organism>
<dbReference type="GeneID" id="36516090"/>
<evidence type="ECO:0000256" key="2">
    <source>
        <dbReference type="ARBA" id="ARBA00022643"/>
    </source>
</evidence>
<feature type="binding site" evidence="14">
    <location>
        <position position="704"/>
    </location>
    <ligand>
        <name>FAD</name>
        <dbReference type="ChEBI" id="CHEBI:57692"/>
    </ligand>
</feature>
<evidence type="ECO:0000256" key="11">
    <source>
        <dbReference type="ARBA" id="ARBA00023136"/>
    </source>
</evidence>
<feature type="binding site" evidence="14">
    <location>
        <begin position="452"/>
        <end position="455"/>
    </location>
    <ligand>
        <name>FAD</name>
        <dbReference type="ChEBI" id="CHEBI:57692"/>
    </ligand>
</feature>
<evidence type="ECO:0000256" key="6">
    <source>
        <dbReference type="ARBA" id="ARBA00022857"/>
    </source>
</evidence>
<dbReference type="Pfam" id="PF00175">
    <property type="entry name" value="NAD_binding_1"/>
    <property type="match status" value="1"/>
</dbReference>
<dbReference type="OrthoDB" id="1856718at2759"/>
<dbReference type="InterPro" id="IPR017927">
    <property type="entry name" value="FAD-bd_FR_type"/>
</dbReference>
<dbReference type="Gene3D" id="3.40.50.360">
    <property type="match status" value="1"/>
</dbReference>
<feature type="binding site" evidence="14">
    <location>
        <begin position="74"/>
        <end position="79"/>
    </location>
    <ligand>
        <name>FMN</name>
        <dbReference type="ChEBI" id="CHEBI:58210"/>
    </ligand>
</feature>
<dbReference type="InterPro" id="IPR001433">
    <property type="entry name" value="OxRdtase_FAD/NAD-bd"/>
</dbReference>
<feature type="binding site" evidence="14">
    <location>
        <position position="551"/>
    </location>
    <ligand>
        <name>NADP(+)</name>
        <dbReference type="ChEBI" id="CHEBI:58349"/>
    </ligand>
</feature>
<comment type="similarity">
    <text evidence="14 15">In the C-terminal section; belongs to the flavoprotein pyridine nucleotide cytochrome reductase family.</text>
</comment>
<comment type="cofactor">
    <cofactor evidence="14">
        <name>FMN</name>
        <dbReference type="ChEBI" id="CHEBI:58210"/>
    </cofactor>
    <text evidence="14">Binds 1 FMN per monomer.</text>
</comment>
<keyword evidence="5 14" id="KW-0274">FAD</keyword>
<comment type="subcellular location">
    <subcellularLocation>
        <location evidence="14">Endoplasmic reticulum membrane</location>
        <topology evidence="14">Single-pass membrane protein</topology>
        <orientation evidence="14">Cytoplasmic side</orientation>
    </subcellularLocation>
    <subcellularLocation>
        <location evidence="14">Mitochondrion outer membrane</location>
        <topology evidence="14">Single-pass membrane protein</topology>
        <orientation evidence="14">Cytoplasmic side</orientation>
    </subcellularLocation>
    <subcellularLocation>
        <location evidence="14">Cell membrane</location>
        <topology evidence="14">Single-pass membrane protein</topology>
        <orientation evidence="14">Cytoplasmic side</orientation>
    </subcellularLocation>
</comment>
<comment type="caution">
    <text evidence="18">The sequence shown here is derived from an EMBL/GenBank/DDBJ whole genome shotgun (WGS) entry which is preliminary data.</text>
</comment>
<dbReference type="GO" id="GO:0010181">
    <property type="term" value="F:FMN binding"/>
    <property type="evidence" value="ECO:0007669"/>
    <property type="project" value="UniProtKB-UniRule"/>
</dbReference>
<dbReference type="InterPro" id="IPR001709">
    <property type="entry name" value="Flavoprot_Pyr_Nucl_cyt_Rdtase"/>
</dbReference>
<dbReference type="InterPro" id="IPR023173">
    <property type="entry name" value="NADPH_Cyt_P450_Rdtase_alpha"/>
</dbReference>
<dbReference type="CDD" id="cd06204">
    <property type="entry name" value="CYPOR"/>
    <property type="match status" value="1"/>
</dbReference>
<evidence type="ECO:0000256" key="12">
    <source>
        <dbReference type="ARBA" id="ARBA00023166"/>
    </source>
</evidence>
<keyword evidence="14" id="KW-0444">Lipid biosynthesis</keyword>
<dbReference type="PANTHER" id="PTHR19384">
    <property type="entry name" value="NITRIC OXIDE SYNTHASE-RELATED"/>
    <property type="match status" value="1"/>
</dbReference>
<feature type="binding site" evidence="14">
    <location>
        <begin position="487"/>
        <end position="490"/>
    </location>
    <ligand>
        <name>FAD</name>
        <dbReference type="ChEBI" id="CHEBI:57692"/>
    </ligand>
</feature>
<dbReference type="GO" id="GO:0050660">
    <property type="term" value="F:flavin adenine dinucleotide binding"/>
    <property type="evidence" value="ECO:0007669"/>
    <property type="project" value="UniProtKB-UniRule"/>
</dbReference>
<dbReference type="Gene3D" id="2.40.30.10">
    <property type="entry name" value="Translation factors"/>
    <property type="match status" value="2"/>
</dbReference>
<gene>
    <name evidence="18" type="ORF">B9G98_02342</name>
</gene>
<dbReference type="InterPro" id="IPR023208">
    <property type="entry name" value="P450R"/>
</dbReference>
<evidence type="ECO:0000313" key="19">
    <source>
        <dbReference type="Proteomes" id="UP000238350"/>
    </source>
</evidence>
<keyword evidence="10 14" id="KW-0756">Sterol biosynthesis</keyword>
<dbReference type="InterPro" id="IPR008254">
    <property type="entry name" value="Flavodoxin/NO_synth"/>
</dbReference>
<keyword evidence="1 14" id="KW-0285">Flavoprotein</keyword>
<keyword evidence="19" id="KW-1185">Reference proteome</keyword>
<keyword evidence="4 14" id="KW-0256">Endoplasmic reticulum</keyword>
<dbReference type="GO" id="GO:0003958">
    <property type="term" value="F:NADPH-hemoprotein reductase activity"/>
    <property type="evidence" value="ECO:0007669"/>
    <property type="project" value="UniProtKB-UniRule"/>
</dbReference>
<feature type="binding site" evidence="14">
    <location>
        <begin position="630"/>
        <end position="634"/>
    </location>
    <ligand>
        <name>NADP(+)</name>
        <dbReference type="ChEBI" id="CHEBI:58349"/>
    </ligand>
</feature>
<evidence type="ECO:0000256" key="10">
    <source>
        <dbReference type="ARBA" id="ARBA00023011"/>
    </source>
</evidence>
<comment type="catalytic activity">
    <reaction evidence="14 15">
        <text>2 oxidized [cytochrome P450] + NADPH = 2 reduced [cytochrome P450] + NADP(+) + H(+)</text>
        <dbReference type="Rhea" id="RHEA:24040"/>
        <dbReference type="Rhea" id="RHEA-COMP:14627"/>
        <dbReference type="Rhea" id="RHEA-COMP:14628"/>
        <dbReference type="ChEBI" id="CHEBI:15378"/>
        <dbReference type="ChEBI" id="CHEBI:55376"/>
        <dbReference type="ChEBI" id="CHEBI:57783"/>
        <dbReference type="ChEBI" id="CHEBI:58349"/>
        <dbReference type="ChEBI" id="CHEBI:60344"/>
        <dbReference type="EC" id="1.6.2.4"/>
    </reaction>
</comment>
<feature type="binding site" evidence="14">
    <location>
        <position position="204"/>
    </location>
    <ligand>
        <name>FMN</name>
        <dbReference type="ChEBI" id="CHEBI:58210"/>
    </ligand>
</feature>
<protein>
    <recommendedName>
        <fullName evidence="14 15">NADPH--cytochrome P450 reductase</fullName>
        <shortName evidence="14">CPR</shortName>
        <shortName evidence="14">P450R</shortName>
        <ecNumber evidence="14 15">1.6.2.4</ecNumber>
    </recommendedName>
</protein>
<dbReference type="HAMAP" id="MF_03212">
    <property type="entry name" value="NCPR"/>
    <property type="match status" value="1"/>
</dbReference>
<dbReference type="GO" id="GO:0005886">
    <property type="term" value="C:plasma membrane"/>
    <property type="evidence" value="ECO:0007669"/>
    <property type="project" value="UniProtKB-SubCell"/>
</dbReference>
<keyword evidence="3 14" id="KW-0812">Transmembrane</keyword>
<dbReference type="InterPro" id="IPR029039">
    <property type="entry name" value="Flavoprotein-like_sf"/>
</dbReference>
<dbReference type="EC" id="1.6.2.4" evidence="14 15"/>
<evidence type="ECO:0000256" key="8">
    <source>
        <dbReference type="ARBA" id="ARBA00022989"/>
    </source>
</evidence>
<proteinExistence type="inferred from homology"/>
<dbReference type="AlphaFoldDB" id="A0A2T0FI99"/>
<dbReference type="InterPro" id="IPR003097">
    <property type="entry name" value="CysJ-like_FAD-binding"/>
</dbReference>
<dbReference type="Pfam" id="PF00667">
    <property type="entry name" value="FAD_binding_1"/>
    <property type="match status" value="1"/>
</dbReference>
<dbReference type="FunFam" id="3.40.50.80:FF:000001">
    <property type="entry name" value="NADPH--cytochrome P450 reductase 1"/>
    <property type="match status" value="1"/>
</dbReference>
<dbReference type="GO" id="GO:0005829">
    <property type="term" value="C:cytosol"/>
    <property type="evidence" value="ECO:0007669"/>
    <property type="project" value="TreeGrafter"/>
</dbReference>
<dbReference type="GO" id="GO:0006696">
    <property type="term" value="P:ergosterol biosynthetic process"/>
    <property type="evidence" value="ECO:0007669"/>
    <property type="project" value="UniProtKB-UniRule"/>
</dbReference>
<dbReference type="GO" id="GO:0050661">
    <property type="term" value="F:NADP binding"/>
    <property type="evidence" value="ECO:0007669"/>
    <property type="project" value="UniProtKB-UniRule"/>
</dbReference>
<dbReference type="GO" id="GO:0005741">
    <property type="term" value="C:mitochondrial outer membrane"/>
    <property type="evidence" value="ECO:0007669"/>
    <property type="project" value="UniProtKB-SubCell"/>
</dbReference>
<feature type="transmembrane region" description="Helical" evidence="14">
    <location>
        <begin position="7"/>
        <end position="28"/>
    </location>
</feature>
<dbReference type="SUPFAM" id="SSF52343">
    <property type="entry name" value="Ferredoxin reductase-like, C-terminal NADP-linked domain"/>
    <property type="match status" value="1"/>
</dbReference>
<evidence type="ECO:0000256" key="3">
    <source>
        <dbReference type="ARBA" id="ARBA00022692"/>
    </source>
</evidence>
<keyword evidence="14" id="KW-1003">Cell membrane</keyword>
<evidence type="ECO:0000256" key="1">
    <source>
        <dbReference type="ARBA" id="ARBA00022630"/>
    </source>
</evidence>
<dbReference type="Gene3D" id="1.20.990.10">
    <property type="entry name" value="NADPH-cytochrome p450 Reductase, Chain A, domain 3"/>
    <property type="match status" value="1"/>
</dbReference>
<name>A0A2T0FI99_9ASCO</name>
<evidence type="ECO:0000259" key="17">
    <source>
        <dbReference type="PROSITE" id="PS51384"/>
    </source>
</evidence>
<comment type="function">
    <text evidence="14">This enzyme is required for electron transfer from NADP to cytochrome P450 in microsomes. It can also provide electron transfer to heme oxygenase and cytochrome B5. Involved in ergosterol biosynthesis.</text>
</comment>
<dbReference type="PROSITE" id="PS50902">
    <property type="entry name" value="FLAVODOXIN_LIKE"/>
    <property type="match status" value="1"/>
</dbReference>
<dbReference type="PIRSF" id="PIRSF000208">
    <property type="entry name" value="P450R"/>
    <property type="match status" value="1"/>
</dbReference>
<keyword evidence="8 14" id="KW-1133">Transmembrane helix</keyword>
<comment type="similarity">
    <text evidence="14">Belongs to the NADPH--cytochrome P450 reductase family.</text>
</comment>
<evidence type="ECO:0000313" key="18">
    <source>
        <dbReference type="EMBL" id="PRT54722.1"/>
    </source>
</evidence>
<dbReference type="Proteomes" id="UP000238350">
    <property type="component" value="Unassembled WGS sequence"/>
</dbReference>
<dbReference type="InterPro" id="IPR017938">
    <property type="entry name" value="Riboflavin_synthase-like_b-brl"/>
</dbReference>
<dbReference type="FunFam" id="3.40.50.360:FF:000024">
    <property type="entry name" value="NADPH--cytochrome P450 reductase"/>
    <property type="match status" value="1"/>
</dbReference>
<keyword evidence="14" id="KW-0443">Lipid metabolism</keyword>
<dbReference type="STRING" id="45607.A0A2T0FI99"/>
<keyword evidence="9 14" id="KW-0560">Oxidoreductase</keyword>
<keyword evidence="11 14" id="KW-0472">Membrane</keyword>
<evidence type="ECO:0000256" key="4">
    <source>
        <dbReference type="ARBA" id="ARBA00022824"/>
    </source>
</evidence>
<feature type="binding site" evidence="14">
    <location>
        <begin position="624"/>
        <end position="625"/>
    </location>
    <ligand>
        <name>NADP(+)</name>
        <dbReference type="ChEBI" id="CHEBI:58349"/>
    </ligand>
</feature>
<sequence>MVSTLDLFVAVAAVAFVGYFVIMNIFGFGGDGGQDAFTASLASVNNPSGDSGSGSGVVAKMQKAKKNVVVFYGSQTGTAEDLASKLAKELHSRFGLSTMTADLEDYEYEDFDTFPEDTLVLFMMASYGEGEPTDNAANLWTFIMEDAPEFSNGGDMKPLESMHFAVFGLGNSTYEHYNAIGRQLDARLEALGATRVGKYGEGDDGAGTMEEDYLSWKEEFMTTLREERGLQERDYVYEPTIELEDVYDLSVDSPDVYLGEPNKNHLAGISKAPFTAHNPLLCPIKDTHELFKDNKRNCVHVEFDTSDENIRYTTGDHLAFWCQNESIEVDRFLKAFGYENRRDDVFVVKKLDSTTNVRFPSPTTFDTVTRFFLGINGPVSRQLLTQLVGFAPSKEAEDAVRKYGASKDMFHESIASKNYNLARLLLELSNGKPWDRVPFSFLIENIPHLQPRYYSISSSSAEQPNTVSITAVVERNRGPDADFDCHGVATNNIFDIKEAMAGKTTGNFKLDGARGSYTKGDAIRAPIHIRHSNFKLPSKAGAPIIMVGPGTGVAPFRGFIRERAHLAKSGKEIGKAVLFFGCRHSKGDFLYEEEWPNYTSEETVGKIDGPFTESNFLELHTAFSRDSDKKYYVQDRMRENSKLVNELLLKGAYFYVCGDASRMAREVQTTLAEIISKERGIDFDEAERIVKKMKSRNLLQEDVW</sequence>
<evidence type="ECO:0000256" key="13">
    <source>
        <dbReference type="ARBA" id="ARBA00023221"/>
    </source>
</evidence>
<dbReference type="SUPFAM" id="SSF52218">
    <property type="entry name" value="Flavoproteins"/>
    <property type="match status" value="1"/>
</dbReference>
<dbReference type="PRINTS" id="PR00369">
    <property type="entry name" value="FLAVODOXIN"/>
</dbReference>